<dbReference type="eggNOG" id="ENOG502ZK7E">
    <property type="taxonomic scope" value="Bacteria"/>
</dbReference>
<reference evidence="2 3" key="1">
    <citation type="journal article" date="2010" name="J. Bacteriol.">
        <title>The Citrobacter rodentium genome sequence reveals convergent evolution with human pathogenic Escherichia coli.</title>
        <authorList>
            <person name="Petty N.K."/>
            <person name="Bulgin R."/>
            <person name="Crepin V.F."/>
            <person name="Cerdeno-Tarraga A.M."/>
            <person name="Schroeder G.N."/>
            <person name="Quail M.A."/>
            <person name="Lennard N."/>
            <person name="Corton C."/>
            <person name="Barron A."/>
            <person name="Clark L."/>
            <person name="Toribio A.L."/>
            <person name="Parkhill J."/>
            <person name="Dougan G."/>
            <person name="Frankel G."/>
            <person name="Thomson N.R."/>
        </authorList>
    </citation>
    <scope>NUCLEOTIDE SEQUENCE [LARGE SCALE GENOMIC DNA]</scope>
    <source>
        <strain evidence="2 3">ICC168</strain>
    </source>
</reference>
<dbReference type="KEGG" id="cro:ROD_46551"/>
<evidence type="ECO:0000313" key="3">
    <source>
        <dbReference type="Proteomes" id="UP000001889"/>
    </source>
</evidence>
<dbReference type="STRING" id="637910.ROD_46551"/>
<dbReference type="EMBL" id="FN543502">
    <property type="protein sequence ID" value="CBG91350.1"/>
    <property type="molecule type" value="Genomic_DNA"/>
</dbReference>
<dbReference type="Proteomes" id="UP000001889">
    <property type="component" value="Chromosome"/>
</dbReference>
<feature type="chain" id="PRO_5003037592" evidence="1">
    <location>
        <begin position="29"/>
        <end position="287"/>
    </location>
</feature>
<keyword evidence="1" id="KW-0732">Signal</keyword>
<name>D2TPB7_CITRI</name>
<accession>D2TPB7</accession>
<keyword evidence="3" id="KW-1185">Reference proteome</keyword>
<proteinExistence type="predicted"/>
<dbReference type="HOGENOM" id="CLU_968735_0_0_6"/>
<feature type="signal peptide" evidence="1">
    <location>
        <begin position="1"/>
        <end position="28"/>
    </location>
</feature>
<organism evidence="2 3">
    <name type="scientific">Citrobacter rodentium (strain ICC168)</name>
    <name type="common">Citrobacter freundii biotype 4280</name>
    <dbReference type="NCBI Taxonomy" id="637910"/>
    <lineage>
        <taxon>Bacteria</taxon>
        <taxon>Pseudomonadati</taxon>
        <taxon>Pseudomonadota</taxon>
        <taxon>Gammaproteobacteria</taxon>
        <taxon>Enterobacterales</taxon>
        <taxon>Enterobacteriaceae</taxon>
        <taxon>Citrobacter</taxon>
    </lineage>
</organism>
<gene>
    <name evidence="2" type="primary">cfcJ</name>
    <name evidence="2" type="ordered locus">ROD_46551</name>
</gene>
<evidence type="ECO:0000313" key="2">
    <source>
        <dbReference type="EMBL" id="CBG91350.1"/>
    </source>
</evidence>
<sequence length="287" mass="32308">MWRGKMKKRVKWSQICLLAVLSFCSLSAKSSQNYGFSAGVKPCSLWDTFFPISFQVPSDKLTRDYVRPIFNIIYITDSNLKHMDDFYDIYKINGKGDAIWPTTPFLATGSDTAYCRNDGDCVTKGYGALGKGISAYNEIKKDFPGETVKVLSDSAYGNGDISWLFLPTRKLKLLRVEYFTPYKDDDGTILITLKNKENNKYTEPLFFEYRATGNGDEMELEESGGTAAGANFNDVKLPQFIRPTQLSAIQVWLDTTSGGTPWSSIYPNVRVRPFTDEQMALIPVNCP</sequence>
<evidence type="ECO:0000256" key="1">
    <source>
        <dbReference type="SAM" id="SignalP"/>
    </source>
</evidence>
<dbReference type="AlphaFoldDB" id="D2TPB7"/>
<protein>
    <submittedName>
        <fullName evidence="2">Type IV pilus biogenesis protein</fullName>
    </submittedName>
</protein>